<dbReference type="AlphaFoldDB" id="A0AAV2N198"/>
<reference evidence="1 2" key="1">
    <citation type="submission" date="2024-04" db="EMBL/GenBank/DDBJ databases">
        <authorList>
            <consortium name="Molecular Ecology Group"/>
        </authorList>
    </citation>
    <scope>NUCLEOTIDE SEQUENCE [LARGE SCALE GENOMIC DNA]</scope>
</reference>
<sequence length="36" mass="4190">MFKSRLRQIVDQRITITKAITALIFLESVMQIIALQ</sequence>
<gene>
    <name evidence="1" type="ORF">LPLAT_LOCUS508</name>
</gene>
<dbReference type="Proteomes" id="UP001497644">
    <property type="component" value="Chromosome 1"/>
</dbReference>
<evidence type="ECO:0000313" key="1">
    <source>
        <dbReference type="EMBL" id="CAL1673674.1"/>
    </source>
</evidence>
<protein>
    <submittedName>
        <fullName evidence="1">Uncharacterized protein</fullName>
    </submittedName>
</protein>
<dbReference type="EMBL" id="OZ034824">
    <property type="protein sequence ID" value="CAL1673674.1"/>
    <property type="molecule type" value="Genomic_DNA"/>
</dbReference>
<organism evidence="1 2">
    <name type="scientific">Lasius platythorax</name>
    <dbReference type="NCBI Taxonomy" id="488582"/>
    <lineage>
        <taxon>Eukaryota</taxon>
        <taxon>Metazoa</taxon>
        <taxon>Ecdysozoa</taxon>
        <taxon>Arthropoda</taxon>
        <taxon>Hexapoda</taxon>
        <taxon>Insecta</taxon>
        <taxon>Pterygota</taxon>
        <taxon>Neoptera</taxon>
        <taxon>Endopterygota</taxon>
        <taxon>Hymenoptera</taxon>
        <taxon>Apocrita</taxon>
        <taxon>Aculeata</taxon>
        <taxon>Formicoidea</taxon>
        <taxon>Formicidae</taxon>
        <taxon>Formicinae</taxon>
        <taxon>Lasius</taxon>
        <taxon>Lasius</taxon>
    </lineage>
</organism>
<proteinExistence type="predicted"/>
<accession>A0AAV2N198</accession>
<evidence type="ECO:0000313" key="2">
    <source>
        <dbReference type="Proteomes" id="UP001497644"/>
    </source>
</evidence>
<keyword evidence="2" id="KW-1185">Reference proteome</keyword>
<name>A0AAV2N198_9HYME</name>